<evidence type="ECO:0000313" key="1">
    <source>
        <dbReference type="EMBL" id="MBB3145463.1"/>
    </source>
</evidence>
<sequence length="60" mass="6506">MRRACDYFSVAFGMRSAISCDAVMGVVLSSLPTMTEVGHVIEGRKAAPNIKLLIGWHIPT</sequence>
<gene>
    <name evidence="1" type="ORF">FHS21_001875</name>
</gene>
<protein>
    <submittedName>
        <fullName evidence="1">Uncharacterized protein</fullName>
    </submittedName>
</protein>
<reference evidence="1 2" key="1">
    <citation type="submission" date="2020-08" db="EMBL/GenBank/DDBJ databases">
        <title>Genomic Encyclopedia of Type Strains, Phase III (KMG-III): the genomes of soil and plant-associated and newly described type strains.</title>
        <authorList>
            <person name="Whitman W."/>
        </authorList>
    </citation>
    <scope>NUCLEOTIDE SEQUENCE [LARGE SCALE GENOMIC DNA]</scope>
    <source>
        <strain evidence="1 2">CECT 7015</strain>
    </source>
</reference>
<dbReference type="AlphaFoldDB" id="A0A839U6B7"/>
<organism evidence="1 2">
    <name type="scientific">Phyllobacterium trifolii</name>
    <dbReference type="NCBI Taxonomy" id="300193"/>
    <lineage>
        <taxon>Bacteria</taxon>
        <taxon>Pseudomonadati</taxon>
        <taxon>Pseudomonadota</taxon>
        <taxon>Alphaproteobacteria</taxon>
        <taxon>Hyphomicrobiales</taxon>
        <taxon>Phyllobacteriaceae</taxon>
        <taxon>Phyllobacterium</taxon>
    </lineage>
</organism>
<comment type="caution">
    <text evidence="1">The sequence shown here is derived from an EMBL/GenBank/DDBJ whole genome shotgun (WGS) entry which is preliminary data.</text>
</comment>
<proteinExistence type="predicted"/>
<accession>A0A839U6B7</accession>
<dbReference type="EMBL" id="JACHXN010000005">
    <property type="protein sequence ID" value="MBB3145463.1"/>
    <property type="molecule type" value="Genomic_DNA"/>
</dbReference>
<evidence type="ECO:0000313" key="2">
    <source>
        <dbReference type="Proteomes" id="UP000554520"/>
    </source>
</evidence>
<name>A0A839U6B7_9HYPH</name>
<dbReference type="Proteomes" id="UP000554520">
    <property type="component" value="Unassembled WGS sequence"/>
</dbReference>
<keyword evidence="2" id="KW-1185">Reference proteome</keyword>